<evidence type="ECO:0000313" key="4">
    <source>
        <dbReference type="EMBL" id="MBP2111422.1"/>
    </source>
</evidence>
<name>A0ABS4NMX9_9BACL</name>
<reference evidence="4 5" key="1">
    <citation type="submission" date="2021-03" db="EMBL/GenBank/DDBJ databases">
        <title>Genomic Encyclopedia of Type Strains, Phase IV (KMG-IV): sequencing the most valuable type-strain genomes for metagenomic binning, comparative biology and taxonomic classification.</title>
        <authorList>
            <person name="Goeker M."/>
        </authorList>
    </citation>
    <scope>NUCLEOTIDE SEQUENCE [LARGE SCALE GENOMIC DNA]</scope>
    <source>
        <strain evidence="4 5">DSM 101953</strain>
    </source>
</reference>
<feature type="active site" description="Nucleophile" evidence="2">
    <location>
        <position position="38"/>
    </location>
</feature>
<sequence length="326" mass="35526">MEINAVFEGGGVKGIALAGAVEATERAGRTFGRVAGTSSGSIIASLLAAGYSGETMSRIIRRTPFTSFLKRGALYNTAFVGPALRVLLKKGLYSGQALEAWIRNLLLEQGVVTFRDLPRGKLRVITSDITNGRIVVLPDDLVLYGIEPDSFEVAKAVRMSCSIPYFFDPVILRLAGEAARGKSFSGQLVYMVDGGVLSNFPLWLFDEKKDGFLSPLRRTPTIGYQLIGKTAPQPHHITGPFSMLEAMVETMLSAHDERYIETDKFVRTVKIPTLGISTTEFHITQAQTDALYTAGIAAGEEFFANYRPAPPSYTRRAPLQAAGPRR</sequence>
<dbReference type="SUPFAM" id="SSF52151">
    <property type="entry name" value="FabD/lysophospholipase-like"/>
    <property type="match status" value="1"/>
</dbReference>
<feature type="active site" description="Proton acceptor" evidence="2">
    <location>
        <position position="193"/>
    </location>
</feature>
<keyword evidence="2" id="KW-0442">Lipid degradation</keyword>
<dbReference type="Gene3D" id="3.40.1090.10">
    <property type="entry name" value="Cytosolic phospholipase A2 catalytic domain"/>
    <property type="match status" value="2"/>
</dbReference>
<dbReference type="PROSITE" id="PS51635">
    <property type="entry name" value="PNPLA"/>
    <property type="match status" value="1"/>
</dbReference>
<gene>
    <name evidence="4" type="ORF">J2Z70_001563</name>
</gene>
<dbReference type="CDD" id="cd07207">
    <property type="entry name" value="Pat_ExoU_VipD_like"/>
    <property type="match status" value="1"/>
</dbReference>
<feature type="short sequence motif" description="GXGXXG" evidence="2">
    <location>
        <begin position="9"/>
        <end position="14"/>
    </location>
</feature>
<evidence type="ECO:0000256" key="1">
    <source>
        <dbReference type="ARBA" id="ARBA00023098"/>
    </source>
</evidence>
<comment type="caution">
    <text evidence="4">The sequence shown here is derived from an EMBL/GenBank/DDBJ whole genome shotgun (WGS) entry which is preliminary data.</text>
</comment>
<evidence type="ECO:0000313" key="5">
    <source>
        <dbReference type="Proteomes" id="UP000773462"/>
    </source>
</evidence>
<organism evidence="4 5">
    <name type="scientific">Paenibacillus silagei</name>
    <dbReference type="NCBI Taxonomy" id="1670801"/>
    <lineage>
        <taxon>Bacteria</taxon>
        <taxon>Bacillati</taxon>
        <taxon>Bacillota</taxon>
        <taxon>Bacilli</taxon>
        <taxon>Bacillales</taxon>
        <taxon>Paenibacillaceae</taxon>
        <taxon>Paenibacillus</taxon>
    </lineage>
</organism>
<dbReference type="Pfam" id="PF01734">
    <property type="entry name" value="Patatin"/>
    <property type="match status" value="1"/>
</dbReference>
<feature type="short sequence motif" description="DGA/G" evidence="2">
    <location>
        <begin position="193"/>
        <end position="195"/>
    </location>
</feature>
<evidence type="ECO:0000256" key="2">
    <source>
        <dbReference type="PROSITE-ProRule" id="PRU01161"/>
    </source>
</evidence>
<dbReference type="EMBL" id="JAGGLV010000004">
    <property type="protein sequence ID" value="MBP2111422.1"/>
    <property type="molecule type" value="Genomic_DNA"/>
</dbReference>
<keyword evidence="5" id="KW-1185">Reference proteome</keyword>
<dbReference type="RefSeq" id="WP_209871179.1">
    <property type="nucleotide sequence ID" value="NZ_JAGGLV010000004.1"/>
</dbReference>
<feature type="domain" description="PNPLA" evidence="3">
    <location>
        <begin position="5"/>
        <end position="206"/>
    </location>
</feature>
<dbReference type="Proteomes" id="UP000773462">
    <property type="component" value="Unassembled WGS sequence"/>
</dbReference>
<feature type="short sequence motif" description="GXSXG" evidence="2">
    <location>
        <begin position="36"/>
        <end position="40"/>
    </location>
</feature>
<dbReference type="InterPro" id="IPR016035">
    <property type="entry name" value="Acyl_Trfase/lysoPLipase"/>
</dbReference>
<dbReference type="InterPro" id="IPR002641">
    <property type="entry name" value="PNPLA_dom"/>
</dbReference>
<keyword evidence="2" id="KW-0378">Hydrolase</keyword>
<evidence type="ECO:0000259" key="3">
    <source>
        <dbReference type="PROSITE" id="PS51635"/>
    </source>
</evidence>
<dbReference type="PANTHER" id="PTHR46394:SF1">
    <property type="entry name" value="PNPLA DOMAIN-CONTAINING PROTEIN"/>
    <property type="match status" value="1"/>
</dbReference>
<protein>
    <submittedName>
        <fullName evidence="4">NTE family protein</fullName>
    </submittedName>
</protein>
<proteinExistence type="predicted"/>
<keyword evidence="1 2" id="KW-0443">Lipid metabolism</keyword>
<dbReference type="InterPro" id="IPR052580">
    <property type="entry name" value="Lipid_Hydrolase"/>
</dbReference>
<dbReference type="PANTHER" id="PTHR46394">
    <property type="entry name" value="ANNEXIN"/>
    <property type="match status" value="1"/>
</dbReference>
<accession>A0ABS4NMX9</accession>